<dbReference type="STRING" id="671143.DAMO_0792"/>
<evidence type="ECO:0000313" key="2">
    <source>
        <dbReference type="Proteomes" id="UP000006898"/>
    </source>
</evidence>
<dbReference type="KEGG" id="mox:DAMO_0792"/>
<reference evidence="1 2" key="1">
    <citation type="journal article" date="2010" name="Nature">
        <title>Nitrite-driven anaerobic methane oxidation by oxygenic bacteria.</title>
        <authorList>
            <person name="Ettwig K.F."/>
            <person name="Butler M.K."/>
            <person name="Le Paslier D."/>
            <person name="Pelletier E."/>
            <person name="Mangenot S."/>
            <person name="Kuypers M.M.M."/>
            <person name="Schreiber F."/>
            <person name="Dutilh B.E."/>
            <person name="Zedelius J."/>
            <person name="de Beer D."/>
            <person name="Gloerich J."/>
            <person name="Wessels H.J.C.T."/>
            <person name="van Allen T."/>
            <person name="Luesken F."/>
            <person name="Wu M."/>
            <person name="van de Pas-Schoonen K.T."/>
            <person name="Op den Camp H.J.M."/>
            <person name="Janssen-Megens E.M."/>
            <person name="Francoijs K-J."/>
            <person name="Stunnenberg H."/>
            <person name="Weissenbach J."/>
            <person name="Jetten M.S.M."/>
            <person name="Strous M."/>
        </authorList>
    </citation>
    <scope>NUCLEOTIDE SEQUENCE [LARGE SCALE GENOMIC DNA]</scope>
</reference>
<dbReference type="EMBL" id="FP565575">
    <property type="protein sequence ID" value="CBE67855.1"/>
    <property type="molecule type" value="Genomic_DNA"/>
</dbReference>
<dbReference type="Proteomes" id="UP000006898">
    <property type="component" value="Chromosome"/>
</dbReference>
<gene>
    <name evidence="1" type="ORF">DAMO_0792</name>
</gene>
<dbReference type="AlphaFoldDB" id="D5MLI9"/>
<organism evidence="1 2">
    <name type="scientific">Methylomirabilis oxygeniifera</name>
    <dbReference type="NCBI Taxonomy" id="671143"/>
    <lineage>
        <taxon>Bacteria</taxon>
        <taxon>Candidatus Methylomirabilota</taxon>
        <taxon>Candidatus Methylomirabilia</taxon>
        <taxon>Candidatus Methylomirabilales</taxon>
        <taxon>Candidatus Methylomirabilaceae</taxon>
        <taxon>Candidatus Methylomirabilis</taxon>
    </lineage>
</organism>
<dbReference type="HOGENOM" id="CLU_2750242_0_0_0"/>
<evidence type="ECO:0000313" key="1">
    <source>
        <dbReference type="EMBL" id="CBE67855.1"/>
    </source>
</evidence>
<accession>D5MLI9</accession>
<sequence length="70" mass="7718">MFRAHHAVDEALPSGNGLNLVEKAADLFGVFFLRIERAIGFSDQTEMVLLQRVEAVIETVIVSGKFLGRS</sequence>
<name>D5MLI9_METO1</name>
<proteinExistence type="predicted"/>
<protein>
    <submittedName>
        <fullName evidence="1">Uncharacterized protein</fullName>
    </submittedName>
</protein>